<organism evidence="5 6">
    <name type="scientific">Schizosaccharomyces cryophilus (strain OY26 / ATCC MYA-4695 / CBS 11777 / NBRC 106824 / NRRL Y48691)</name>
    <name type="common">Fission yeast</name>
    <dbReference type="NCBI Taxonomy" id="653667"/>
    <lineage>
        <taxon>Eukaryota</taxon>
        <taxon>Fungi</taxon>
        <taxon>Dikarya</taxon>
        <taxon>Ascomycota</taxon>
        <taxon>Taphrinomycotina</taxon>
        <taxon>Schizosaccharomycetes</taxon>
        <taxon>Schizosaccharomycetales</taxon>
        <taxon>Schizosaccharomycetaceae</taxon>
        <taxon>Schizosaccharomyces</taxon>
    </lineage>
</organism>
<dbReference type="HOGENOM" id="CLU_921838_0_0_1"/>
<keyword evidence="6" id="KW-1185">Reference proteome</keyword>
<keyword evidence="1" id="KW-0539">Nucleus</keyword>
<dbReference type="Proteomes" id="UP000015464">
    <property type="component" value="Unassembled WGS sequence"/>
</dbReference>
<dbReference type="GO" id="GO:0005634">
    <property type="term" value="C:nucleus"/>
    <property type="evidence" value="ECO:0007669"/>
    <property type="project" value="EnsemblFungi"/>
</dbReference>
<dbReference type="OrthoDB" id="5359827at2759"/>
<evidence type="ECO:0000313" key="6">
    <source>
        <dbReference type="Proteomes" id="UP000015464"/>
    </source>
</evidence>
<accession>S9XKH8</accession>
<feature type="coiled-coil region" evidence="2">
    <location>
        <begin position="76"/>
        <end position="106"/>
    </location>
</feature>
<dbReference type="GO" id="GO:0006879">
    <property type="term" value="P:intracellular iron ion homeostasis"/>
    <property type="evidence" value="ECO:0007669"/>
    <property type="project" value="EnsemblFungi"/>
</dbReference>
<evidence type="ECO:0000256" key="2">
    <source>
        <dbReference type="SAM" id="Coils"/>
    </source>
</evidence>
<name>S9XKH8_SCHCR</name>
<protein>
    <submittedName>
        <fullName evidence="5">CCAAT-binding factor complex subunit Php4</fullName>
    </submittedName>
</protein>
<evidence type="ECO:0000256" key="3">
    <source>
        <dbReference type="SAM" id="MobiDB-lite"/>
    </source>
</evidence>
<dbReference type="Pfam" id="PF10297">
    <property type="entry name" value="Hap4_Hap_bind"/>
    <property type="match status" value="1"/>
</dbReference>
<proteinExistence type="predicted"/>
<feature type="domain" description="Hap4 transcription factor heteromerisation" evidence="4">
    <location>
        <begin position="28"/>
        <end position="43"/>
    </location>
</feature>
<feature type="region of interest" description="Disordered" evidence="3">
    <location>
        <begin position="276"/>
        <end position="297"/>
    </location>
</feature>
<evidence type="ECO:0000256" key="1">
    <source>
        <dbReference type="ARBA" id="ARBA00023242"/>
    </source>
</evidence>
<evidence type="ECO:0000313" key="5">
    <source>
        <dbReference type="EMBL" id="EPY54221.1"/>
    </source>
</evidence>
<dbReference type="GO" id="GO:0000122">
    <property type="term" value="P:negative regulation of transcription by RNA polymerase II"/>
    <property type="evidence" value="ECO:0007669"/>
    <property type="project" value="EnsemblFungi"/>
</dbReference>
<dbReference type="GO" id="GO:0005829">
    <property type="term" value="C:cytosol"/>
    <property type="evidence" value="ECO:0007669"/>
    <property type="project" value="EnsemblFungi"/>
</dbReference>
<dbReference type="AlphaFoldDB" id="S9XKH8"/>
<sequence>MDKHETLAETKTSSPGLEKSKTPTVKISKQWVVPPRPKPGRKPALNAQGKRKVPIKPKPDTQETLTSEQTQFHVREEQYQEMIGKLQQQNNRLMEQLELLQKQLSNVCFEQNITPSSSLDVSSDSNSVEPPKAYNAELQRHNCPVQPPCSRNAVYTEVPIELDPHVFLGDSLKRVRLTNKQDRKVLSKAVPVKSNISTNEINFTPENPVVTERIRKTGICNGTDGCLYSSEPMKQKRARESDETKIYAQLLIDLHNSAQDAPTVNAGPSIEFFRSQAAQKRRPPILEPNPFVPRISA</sequence>
<evidence type="ECO:0000259" key="4">
    <source>
        <dbReference type="Pfam" id="PF10297"/>
    </source>
</evidence>
<dbReference type="GeneID" id="25038428"/>
<dbReference type="GO" id="GO:0003714">
    <property type="term" value="F:transcription corepressor activity"/>
    <property type="evidence" value="ECO:0007669"/>
    <property type="project" value="EnsemblFungi"/>
</dbReference>
<dbReference type="RefSeq" id="XP_013021830.1">
    <property type="nucleotide sequence ID" value="XM_013166376.1"/>
</dbReference>
<dbReference type="OMA" id="KQWVVPP"/>
<dbReference type="EMBL" id="KE546988">
    <property type="protein sequence ID" value="EPY54221.1"/>
    <property type="molecule type" value="Genomic_DNA"/>
</dbReference>
<keyword evidence="2" id="KW-0175">Coiled coil</keyword>
<dbReference type="STRING" id="653667.S9XKH8"/>
<gene>
    <name evidence="5" type="ORF">SPOG_04114</name>
</gene>
<dbReference type="InterPro" id="IPR018287">
    <property type="entry name" value="Hap4_TF_heteromerisation"/>
</dbReference>
<reference evidence="5 6" key="1">
    <citation type="journal article" date="2011" name="Science">
        <title>Comparative functional genomics of the fission yeasts.</title>
        <authorList>
            <person name="Rhind N."/>
            <person name="Chen Z."/>
            <person name="Yassour M."/>
            <person name="Thompson D.A."/>
            <person name="Haas B.J."/>
            <person name="Habib N."/>
            <person name="Wapinski I."/>
            <person name="Roy S."/>
            <person name="Lin M.F."/>
            <person name="Heiman D.I."/>
            <person name="Young S.K."/>
            <person name="Furuya K."/>
            <person name="Guo Y."/>
            <person name="Pidoux A."/>
            <person name="Chen H.M."/>
            <person name="Robbertse B."/>
            <person name="Goldberg J.M."/>
            <person name="Aoki K."/>
            <person name="Bayne E.H."/>
            <person name="Berlin A.M."/>
            <person name="Desjardins C.A."/>
            <person name="Dobbs E."/>
            <person name="Dukaj L."/>
            <person name="Fan L."/>
            <person name="FitzGerald M.G."/>
            <person name="French C."/>
            <person name="Gujja S."/>
            <person name="Hansen K."/>
            <person name="Keifenheim D."/>
            <person name="Levin J.Z."/>
            <person name="Mosher R.A."/>
            <person name="Mueller C.A."/>
            <person name="Pfiffner J."/>
            <person name="Priest M."/>
            <person name="Russ C."/>
            <person name="Smialowska A."/>
            <person name="Swoboda P."/>
            <person name="Sykes S.M."/>
            <person name="Vaughn M."/>
            <person name="Vengrova S."/>
            <person name="Yoder R."/>
            <person name="Zeng Q."/>
            <person name="Allshire R."/>
            <person name="Baulcombe D."/>
            <person name="Birren B.W."/>
            <person name="Brown W."/>
            <person name="Ekwall K."/>
            <person name="Kellis M."/>
            <person name="Leatherwood J."/>
            <person name="Levin H."/>
            <person name="Margalit H."/>
            <person name="Martienssen R."/>
            <person name="Nieduszynski C.A."/>
            <person name="Spatafora J.W."/>
            <person name="Friedman N."/>
            <person name="Dalgaard J.Z."/>
            <person name="Baumann P."/>
            <person name="Niki H."/>
            <person name="Regev A."/>
            <person name="Nusbaum C."/>
        </authorList>
    </citation>
    <scope>NUCLEOTIDE SEQUENCE [LARGE SCALE GENOMIC DNA]</scope>
    <source>
        <strain evidence="6">OY26 / ATCC MYA-4695 / CBS 11777 / NBRC 106824 / NRRL Y48691</strain>
    </source>
</reference>
<feature type="region of interest" description="Disordered" evidence="3">
    <location>
        <begin position="1"/>
        <end position="68"/>
    </location>
</feature>